<proteinExistence type="predicted"/>
<sequence length="365" mass="41569">MMVTFPHMGNLYIGIKALLEDLKVDFVIPPFANDNTLELGSSHASEHMCTPLKLNIGNYIQSIEKGADTILITGSNGPCRFGYYGVMEQEILKDMGYDVEMVILEAPNGDITELIRRFQKVTNTKNIGKLAKELITTYRILCKVDFLEKKMQYLEAVEAEKGTIQKIRKEFKIQSMNAKGGKAIYEVLNEFSLKLDKVERNLEKSPLKIGLVGDIYTLIEPYINQNIEEKLANLGVQVDRSLYISEWIMEHVVYRPIGLTREKEIRKAAQPYLDHMVGGHGWETIGYASYYCENGYDGIIQLLPFGCMPEIVAESILPSIRKDYNVPIMTLVLDELSSDTGYQTRLEAFIDLIQRKKERRKFNGA</sequence>
<feature type="domain" description="DUF2229" evidence="1">
    <location>
        <begin position="10"/>
        <end position="238"/>
    </location>
</feature>
<dbReference type="RefSeq" id="WP_087677505.1">
    <property type="nucleotide sequence ID" value="NZ_FUWV01000001.1"/>
</dbReference>
<dbReference type="Pfam" id="PF09989">
    <property type="entry name" value="DUF2229"/>
    <property type="match status" value="1"/>
</dbReference>
<dbReference type="Gene3D" id="3.40.50.11900">
    <property type="match status" value="1"/>
</dbReference>
<dbReference type="OrthoDB" id="9780120at2"/>
<dbReference type="EMBL" id="FUWV01000001">
    <property type="protein sequence ID" value="SJZ33025.1"/>
    <property type="molecule type" value="Genomic_DNA"/>
</dbReference>
<gene>
    <name evidence="2" type="ORF">SAMN02745973_00043</name>
</gene>
<dbReference type="GO" id="GO:0016301">
    <property type="term" value="F:kinase activity"/>
    <property type="evidence" value="ECO:0007669"/>
    <property type="project" value="UniProtKB-KW"/>
</dbReference>
<accession>A0A1T4JSD3</accession>
<keyword evidence="2" id="KW-0418">Kinase</keyword>
<protein>
    <submittedName>
        <fullName evidence="2">Predicted nucleotide-binding protein, sugar kinase/HSP70/actin superfamily</fullName>
    </submittedName>
</protein>
<dbReference type="PANTHER" id="PTHR32329">
    <property type="entry name" value="BIFUNCTIONAL PROTEIN [INCLUDES 2-HYDROXYACYL-COA DEHYDRATASE (N-TER) AND ITS ACTIVATOR DOMAIN (C_TERM)-RELATED"/>
    <property type="match status" value="1"/>
</dbReference>
<name>A0A1T4JSD3_9FIRM</name>
<dbReference type="Proteomes" id="UP000196365">
    <property type="component" value="Unassembled WGS sequence"/>
</dbReference>
<dbReference type="InterPro" id="IPR018709">
    <property type="entry name" value="CoA_activase_DUF2229"/>
</dbReference>
<evidence type="ECO:0000259" key="1">
    <source>
        <dbReference type="Pfam" id="PF09989"/>
    </source>
</evidence>
<reference evidence="2 3" key="1">
    <citation type="submission" date="2017-02" db="EMBL/GenBank/DDBJ databases">
        <authorList>
            <person name="Peterson S.W."/>
        </authorList>
    </citation>
    <scope>NUCLEOTIDE SEQUENCE [LARGE SCALE GENOMIC DNA]</scope>
    <source>
        <strain evidence="2 3">DSM 15102</strain>
    </source>
</reference>
<keyword evidence="2" id="KW-0808">Transferase</keyword>
<dbReference type="AlphaFoldDB" id="A0A1T4JSD3"/>
<keyword evidence="3" id="KW-1185">Reference proteome</keyword>
<organism evidence="2 3">
    <name type="scientific">Garciella nitratireducens DSM 15102</name>
    <dbReference type="NCBI Taxonomy" id="1121911"/>
    <lineage>
        <taxon>Bacteria</taxon>
        <taxon>Bacillati</taxon>
        <taxon>Bacillota</taxon>
        <taxon>Clostridia</taxon>
        <taxon>Eubacteriales</taxon>
        <taxon>Eubacteriaceae</taxon>
        <taxon>Garciella</taxon>
    </lineage>
</organism>
<dbReference type="PANTHER" id="PTHR32329:SF2">
    <property type="entry name" value="BIFUNCTIONAL PROTEIN [INCLUDES 2-HYDROXYACYL-COA DEHYDRATASE (N-TER) AND ITS ACTIVATOR DOMAIN (C_TERM)"/>
    <property type="match status" value="1"/>
</dbReference>
<evidence type="ECO:0000313" key="3">
    <source>
        <dbReference type="Proteomes" id="UP000196365"/>
    </source>
</evidence>
<evidence type="ECO:0000313" key="2">
    <source>
        <dbReference type="EMBL" id="SJZ33025.1"/>
    </source>
</evidence>
<dbReference type="InterPro" id="IPR051805">
    <property type="entry name" value="Dehydratase_Activator_Redct"/>
</dbReference>